<proteinExistence type="predicted"/>
<accession>A0A7J9JZH8</accession>
<reference evidence="2 3" key="1">
    <citation type="journal article" date="2019" name="Genome Biol. Evol.">
        <title>Insights into the evolution of the New World diploid cottons (Gossypium, subgenus Houzingenia) based on genome sequencing.</title>
        <authorList>
            <person name="Grover C.E."/>
            <person name="Arick M.A. 2nd"/>
            <person name="Thrash A."/>
            <person name="Conover J.L."/>
            <person name="Sanders W.S."/>
            <person name="Peterson D.G."/>
            <person name="Frelichowski J.E."/>
            <person name="Scheffler J.A."/>
            <person name="Scheffler B.E."/>
            <person name="Wendel J.F."/>
        </authorList>
    </citation>
    <scope>NUCLEOTIDE SEQUENCE [LARGE SCALE GENOMIC DNA]</scope>
    <source>
        <strain evidence="2">6</strain>
        <tissue evidence="2">Leaf</tissue>
    </source>
</reference>
<dbReference type="EMBL" id="JABFAE010000010">
    <property type="protein sequence ID" value="MBA0839526.1"/>
    <property type="molecule type" value="Genomic_DNA"/>
</dbReference>
<dbReference type="Proteomes" id="UP000593575">
    <property type="component" value="Unassembled WGS sequence"/>
</dbReference>
<evidence type="ECO:0000313" key="3">
    <source>
        <dbReference type="Proteomes" id="UP000593575"/>
    </source>
</evidence>
<evidence type="ECO:0000313" key="2">
    <source>
        <dbReference type="EMBL" id="MBA0839526.1"/>
    </source>
</evidence>
<gene>
    <name evidence="2" type="ORF">Goarm_005238</name>
</gene>
<dbReference type="AlphaFoldDB" id="A0A7J9JZH8"/>
<protein>
    <submittedName>
        <fullName evidence="2">Uncharacterized protein</fullName>
    </submittedName>
</protein>
<feature type="compositionally biased region" description="Basic residues" evidence="1">
    <location>
        <begin position="1"/>
        <end position="11"/>
    </location>
</feature>
<comment type="caution">
    <text evidence="2">The sequence shown here is derived from an EMBL/GenBank/DDBJ whole genome shotgun (WGS) entry which is preliminary data.</text>
</comment>
<organism evidence="2 3">
    <name type="scientific">Gossypium armourianum</name>
    <dbReference type="NCBI Taxonomy" id="34283"/>
    <lineage>
        <taxon>Eukaryota</taxon>
        <taxon>Viridiplantae</taxon>
        <taxon>Streptophyta</taxon>
        <taxon>Embryophyta</taxon>
        <taxon>Tracheophyta</taxon>
        <taxon>Spermatophyta</taxon>
        <taxon>Magnoliopsida</taxon>
        <taxon>eudicotyledons</taxon>
        <taxon>Gunneridae</taxon>
        <taxon>Pentapetalae</taxon>
        <taxon>rosids</taxon>
        <taxon>malvids</taxon>
        <taxon>Malvales</taxon>
        <taxon>Malvaceae</taxon>
        <taxon>Malvoideae</taxon>
        <taxon>Gossypium</taxon>
    </lineage>
</organism>
<sequence>MPPCTSRKRPAPKGTRGDSSSTPLDHPSIIECFKDSDSLKKFNTYFTTRAVQISHPIDLNFLTTTLQFKYLD</sequence>
<name>A0A7J9JZH8_9ROSI</name>
<keyword evidence="3" id="KW-1185">Reference proteome</keyword>
<evidence type="ECO:0000256" key="1">
    <source>
        <dbReference type="SAM" id="MobiDB-lite"/>
    </source>
</evidence>
<feature type="region of interest" description="Disordered" evidence="1">
    <location>
        <begin position="1"/>
        <end position="27"/>
    </location>
</feature>